<dbReference type="GO" id="GO:0005634">
    <property type="term" value="C:nucleus"/>
    <property type="evidence" value="ECO:0007669"/>
    <property type="project" value="TreeGrafter"/>
</dbReference>
<dbReference type="PROSITE" id="PS50089">
    <property type="entry name" value="ZF_RING_2"/>
    <property type="match status" value="1"/>
</dbReference>
<dbReference type="InterPro" id="IPR001841">
    <property type="entry name" value="Znf_RING"/>
</dbReference>
<dbReference type="GO" id="GO:0006511">
    <property type="term" value="P:ubiquitin-dependent protein catabolic process"/>
    <property type="evidence" value="ECO:0007669"/>
    <property type="project" value="TreeGrafter"/>
</dbReference>
<evidence type="ECO:0000256" key="1">
    <source>
        <dbReference type="ARBA" id="ARBA00022723"/>
    </source>
</evidence>
<evidence type="ECO:0000259" key="5">
    <source>
        <dbReference type="PROSITE" id="PS50089"/>
    </source>
</evidence>
<accession>A0AAD1UJ58</accession>
<dbReference type="PANTHER" id="PTHR45931">
    <property type="entry name" value="SI:CH211-59O9.10"/>
    <property type="match status" value="1"/>
</dbReference>
<keyword evidence="7" id="KW-1185">Reference proteome</keyword>
<name>A0AAD1UJ58_EUPCR</name>
<reference evidence="6" key="1">
    <citation type="submission" date="2023-07" db="EMBL/GenBank/DDBJ databases">
        <authorList>
            <consortium name="AG Swart"/>
            <person name="Singh M."/>
            <person name="Singh A."/>
            <person name="Seah K."/>
            <person name="Emmerich C."/>
        </authorList>
    </citation>
    <scope>NUCLEOTIDE SEQUENCE</scope>
    <source>
        <strain evidence="6">DP1</strain>
    </source>
</reference>
<gene>
    <name evidence="6" type="ORF">ECRASSUSDP1_LOCUS8990</name>
</gene>
<dbReference type="GO" id="GO:0008270">
    <property type="term" value="F:zinc ion binding"/>
    <property type="evidence" value="ECO:0007669"/>
    <property type="project" value="UniProtKB-KW"/>
</dbReference>
<dbReference type="SUPFAM" id="SSF57850">
    <property type="entry name" value="RING/U-box"/>
    <property type="match status" value="1"/>
</dbReference>
<dbReference type="PANTHER" id="PTHR45931:SF3">
    <property type="entry name" value="RING ZINC FINGER-CONTAINING PROTEIN"/>
    <property type="match status" value="1"/>
</dbReference>
<dbReference type="AlphaFoldDB" id="A0AAD1UJ58"/>
<dbReference type="InterPro" id="IPR013083">
    <property type="entry name" value="Znf_RING/FYVE/PHD"/>
</dbReference>
<feature type="domain" description="RING-type" evidence="5">
    <location>
        <begin position="71"/>
        <end position="112"/>
    </location>
</feature>
<keyword evidence="1" id="KW-0479">Metal-binding</keyword>
<dbReference type="InterPro" id="IPR051834">
    <property type="entry name" value="RING_finger_E3_ligase"/>
</dbReference>
<protein>
    <recommendedName>
        <fullName evidence="5">RING-type domain-containing protein</fullName>
    </recommendedName>
</protein>
<dbReference type="SMART" id="SM00184">
    <property type="entry name" value="RING"/>
    <property type="match status" value="1"/>
</dbReference>
<evidence type="ECO:0000256" key="3">
    <source>
        <dbReference type="ARBA" id="ARBA00022833"/>
    </source>
</evidence>
<proteinExistence type="predicted"/>
<evidence type="ECO:0000256" key="4">
    <source>
        <dbReference type="PROSITE-ProRule" id="PRU00175"/>
    </source>
</evidence>
<keyword evidence="3" id="KW-0862">Zinc</keyword>
<evidence type="ECO:0000313" key="6">
    <source>
        <dbReference type="EMBL" id="CAI2367702.1"/>
    </source>
</evidence>
<evidence type="ECO:0000256" key="2">
    <source>
        <dbReference type="ARBA" id="ARBA00022771"/>
    </source>
</evidence>
<dbReference type="Pfam" id="PF13639">
    <property type="entry name" value="zf-RING_2"/>
    <property type="match status" value="1"/>
</dbReference>
<organism evidence="6 7">
    <name type="scientific">Euplotes crassus</name>
    <dbReference type="NCBI Taxonomy" id="5936"/>
    <lineage>
        <taxon>Eukaryota</taxon>
        <taxon>Sar</taxon>
        <taxon>Alveolata</taxon>
        <taxon>Ciliophora</taxon>
        <taxon>Intramacronucleata</taxon>
        <taxon>Spirotrichea</taxon>
        <taxon>Hypotrichia</taxon>
        <taxon>Euplotida</taxon>
        <taxon>Euplotidae</taxon>
        <taxon>Moneuplotes</taxon>
    </lineage>
</organism>
<sequence length="121" mass="14273">MLDLHRSRGRIRREFTVRFPHFQIPGELGTVAQFINPEEDNQRTCSDDILRSLKNQEIKSDNISEFKEEICSICLGQFEIGSKAITLKCNHKFHCDCIRRWLQQRQICPYCREEISLNQSS</sequence>
<keyword evidence="2 4" id="KW-0863">Zinc-finger</keyword>
<dbReference type="Proteomes" id="UP001295684">
    <property type="component" value="Unassembled WGS sequence"/>
</dbReference>
<dbReference type="EMBL" id="CAMPGE010008818">
    <property type="protein sequence ID" value="CAI2367702.1"/>
    <property type="molecule type" value="Genomic_DNA"/>
</dbReference>
<dbReference type="Gene3D" id="3.30.40.10">
    <property type="entry name" value="Zinc/RING finger domain, C3HC4 (zinc finger)"/>
    <property type="match status" value="1"/>
</dbReference>
<evidence type="ECO:0000313" key="7">
    <source>
        <dbReference type="Proteomes" id="UP001295684"/>
    </source>
</evidence>
<comment type="caution">
    <text evidence="6">The sequence shown here is derived from an EMBL/GenBank/DDBJ whole genome shotgun (WGS) entry which is preliminary data.</text>
</comment>
<dbReference type="GO" id="GO:0061630">
    <property type="term" value="F:ubiquitin protein ligase activity"/>
    <property type="evidence" value="ECO:0007669"/>
    <property type="project" value="TreeGrafter"/>
</dbReference>